<feature type="transmembrane region" description="Helical" evidence="9">
    <location>
        <begin position="332"/>
        <end position="352"/>
    </location>
</feature>
<evidence type="ECO:0000256" key="3">
    <source>
        <dbReference type="ARBA" id="ARBA00006366"/>
    </source>
</evidence>
<feature type="transmembrane region" description="Helical" evidence="9">
    <location>
        <begin position="113"/>
        <end position="136"/>
    </location>
</feature>
<feature type="transmembrane region" description="Helical" evidence="9">
    <location>
        <begin position="148"/>
        <end position="168"/>
    </location>
</feature>
<feature type="transmembrane region" description="Helical" evidence="9">
    <location>
        <begin position="47"/>
        <end position="68"/>
    </location>
</feature>
<comment type="function">
    <text evidence="9">Plasma membrane transporter mediating the uptake by cells of the water soluble vitamin B2/riboflavin that plays a key role in biochemical oxidation-reduction reactions of the carbohydrate, lipid, and amino acid metabolism.</text>
</comment>
<keyword evidence="5 9" id="KW-1003">Cell membrane</keyword>
<evidence type="ECO:0000256" key="2">
    <source>
        <dbReference type="ARBA" id="ARBA00004651"/>
    </source>
</evidence>
<keyword evidence="6 9" id="KW-0812">Transmembrane</keyword>
<dbReference type="GO" id="GO:0032217">
    <property type="term" value="F:riboflavin transmembrane transporter activity"/>
    <property type="evidence" value="ECO:0007669"/>
    <property type="project" value="UniProtKB-UniRule"/>
</dbReference>
<sequence>MFGSWWSSEPVTHGLVVLFAMGSWISVNSLWVELPVVVNVLPEGWNLPAYISVLIAFGNIGPVAVTITHHCAPGRLNERIVIHCIQALAVVSSILLAIFWSHTVTIAGEERSLPFLLFTFLLSFVCCTSNVTFLPFMFSYPQQYIRTFFIGQGLSALVPCVVALGQGVGKLECKIVNGTVHPEYLKENFPAQNFFWSLFVMLAISALSFQALMRRQIRSQEDAPSQESENPAPVKNGIETDLLHNGGTPVSEDLVQIEEASQTFWTNRNVFLLFLLAISNALTNGVLPSVQSFTCLPYGTMTFHLSVVLGNIANPVACFVAMFVVLRSSTGLSILSVAGIAFASYLMALAAISPCPPLLGNPAAVALVVISWIIFTGLFSYVKVVIGTMLHEAGHSALLWCGISIQAGSLIGALTMFPLINIYQVFEQAQDCVNNCTLQE</sequence>
<reference evidence="10 11" key="2">
    <citation type="journal article" date="2023" name="Mol. Biol. Evol.">
        <title>Genomics of Secondarily Temperate Adaptation in the Only Non-Antarctic Icefish.</title>
        <authorList>
            <person name="Rivera-Colon A.G."/>
            <person name="Rayamajhi N."/>
            <person name="Minhas B.F."/>
            <person name="Madrigal G."/>
            <person name="Bilyk K.T."/>
            <person name="Yoon V."/>
            <person name="Hune M."/>
            <person name="Gregory S."/>
            <person name="Cheng C.H.C."/>
            <person name="Catchen J.M."/>
        </authorList>
    </citation>
    <scope>NUCLEOTIDE SEQUENCE [LARGE SCALE GENOMIC DNA]</scope>
    <source>
        <strain evidence="10">JMC-PN-2008</strain>
    </source>
</reference>
<dbReference type="InterPro" id="IPR009357">
    <property type="entry name" value="Riboflavin_transptr"/>
</dbReference>
<gene>
    <name evidence="10" type="ORF">PBY51_004828</name>
</gene>
<comment type="catalytic activity">
    <reaction evidence="1 9">
        <text>riboflavin(in) = riboflavin(out)</text>
        <dbReference type="Rhea" id="RHEA:35015"/>
        <dbReference type="ChEBI" id="CHEBI:57986"/>
    </reaction>
</comment>
<feature type="transmembrane region" description="Helical" evidence="9">
    <location>
        <begin position="270"/>
        <end position="290"/>
    </location>
</feature>
<evidence type="ECO:0000313" key="10">
    <source>
        <dbReference type="EMBL" id="KAK5854650.1"/>
    </source>
</evidence>
<feature type="transmembrane region" description="Helical" evidence="9">
    <location>
        <begin position="398"/>
        <end position="420"/>
    </location>
</feature>
<evidence type="ECO:0000256" key="7">
    <source>
        <dbReference type="ARBA" id="ARBA00022989"/>
    </source>
</evidence>
<protein>
    <recommendedName>
        <fullName evidence="9">Riboflavin transporter</fullName>
    </recommendedName>
</protein>
<evidence type="ECO:0000256" key="1">
    <source>
        <dbReference type="ARBA" id="ARBA00000215"/>
    </source>
</evidence>
<comment type="similarity">
    <text evidence="3 9">Belongs to the riboflavin transporter family.</text>
</comment>
<reference evidence="10 11" key="1">
    <citation type="journal article" date="2023" name="Genes (Basel)">
        <title>Chromosome-Level Genome Assembly and Circadian Gene Repertoire of the Patagonia Blennie Eleginops maclovinus-The Closest Ancestral Proxy of Antarctic Cryonotothenioids.</title>
        <authorList>
            <person name="Cheng C.C."/>
            <person name="Rivera-Colon A.G."/>
            <person name="Minhas B.F."/>
            <person name="Wilson L."/>
            <person name="Rayamajhi N."/>
            <person name="Vargas-Chacoff L."/>
            <person name="Catchen J.M."/>
        </authorList>
    </citation>
    <scope>NUCLEOTIDE SEQUENCE [LARGE SCALE GENOMIC DNA]</scope>
    <source>
        <strain evidence="10">JMC-PN-2008</strain>
    </source>
</reference>
<dbReference type="GO" id="GO:0005886">
    <property type="term" value="C:plasma membrane"/>
    <property type="evidence" value="ECO:0007669"/>
    <property type="project" value="UniProtKB-SubCell"/>
</dbReference>
<organism evidence="10 11">
    <name type="scientific">Eleginops maclovinus</name>
    <name type="common">Patagonian blennie</name>
    <name type="synonym">Eleginus maclovinus</name>
    <dbReference type="NCBI Taxonomy" id="56733"/>
    <lineage>
        <taxon>Eukaryota</taxon>
        <taxon>Metazoa</taxon>
        <taxon>Chordata</taxon>
        <taxon>Craniata</taxon>
        <taxon>Vertebrata</taxon>
        <taxon>Euteleostomi</taxon>
        <taxon>Actinopterygii</taxon>
        <taxon>Neopterygii</taxon>
        <taxon>Teleostei</taxon>
        <taxon>Neoteleostei</taxon>
        <taxon>Acanthomorphata</taxon>
        <taxon>Eupercaria</taxon>
        <taxon>Perciformes</taxon>
        <taxon>Notothenioidei</taxon>
        <taxon>Eleginopidae</taxon>
        <taxon>Eleginops</taxon>
    </lineage>
</organism>
<dbReference type="Proteomes" id="UP001346869">
    <property type="component" value="Unassembled WGS sequence"/>
</dbReference>
<evidence type="ECO:0000256" key="9">
    <source>
        <dbReference type="RuleBase" id="RU368035"/>
    </source>
</evidence>
<dbReference type="AlphaFoldDB" id="A0AAN7X7Z5"/>
<comment type="subcellular location">
    <subcellularLocation>
        <location evidence="2 9">Cell membrane</location>
        <topology evidence="2 9">Multi-pass membrane protein</topology>
    </subcellularLocation>
</comment>
<keyword evidence="8 9" id="KW-0472">Membrane</keyword>
<dbReference type="EMBL" id="JAUZQC010000018">
    <property type="protein sequence ID" value="KAK5854650.1"/>
    <property type="molecule type" value="Genomic_DNA"/>
</dbReference>
<evidence type="ECO:0000256" key="4">
    <source>
        <dbReference type="ARBA" id="ARBA00022448"/>
    </source>
</evidence>
<proteinExistence type="inferred from homology"/>
<feature type="transmembrane region" description="Helical" evidence="9">
    <location>
        <begin position="80"/>
        <end position="101"/>
    </location>
</feature>
<feature type="transmembrane region" description="Helical" evidence="9">
    <location>
        <begin position="194"/>
        <end position="212"/>
    </location>
</feature>
<evidence type="ECO:0000256" key="8">
    <source>
        <dbReference type="ARBA" id="ARBA00023136"/>
    </source>
</evidence>
<evidence type="ECO:0000256" key="6">
    <source>
        <dbReference type="ARBA" id="ARBA00022692"/>
    </source>
</evidence>
<dbReference type="PANTHER" id="PTHR12929:SF1">
    <property type="entry name" value="SOLUTE CARRIER FAMILY 52, RIBOFLAVIN TRANSPORTER, MEMBER 2"/>
    <property type="match status" value="1"/>
</dbReference>
<evidence type="ECO:0000256" key="5">
    <source>
        <dbReference type="ARBA" id="ARBA00022475"/>
    </source>
</evidence>
<dbReference type="PANTHER" id="PTHR12929">
    <property type="entry name" value="SOLUTE CARRIER FAMILY 52"/>
    <property type="match status" value="1"/>
</dbReference>
<keyword evidence="7 9" id="KW-1133">Transmembrane helix</keyword>
<evidence type="ECO:0000313" key="11">
    <source>
        <dbReference type="Proteomes" id="UP001346869"/>
    </source>
</evidence>
<feature type="transmembrane region" description="Helical" evidence="9">
    <location>
        <begin position="364"/>
        <end position="386"/>
    </location>
</feature>
<feature type="transmembrane region" description="Helical" evidence="9">
    <location>
        <begin position="12"/>
        <end position="32"/>
    </location>
</feature>
<keyword evidence="11" id="KW-1185">Reference proteome</keyword>
<feature type="transmembrane region" description="Helical" evidence="9">
    <location>
        <begin position="302"/>
        <end position="325"/>
    </location>
</feature>
<accession>A0AAN7X7Z5</accession>
<dbReference type="Pfam" id="PF06237">
    <property type="entry name" value="SLC52_ribofla_tr"/>
    <property type="match status" value="1"/>
</dbReference>
<name>A0AAN7X7Z5_ELEMC</name>
<comment type="caution">
    <text evidence="10">The sequence shown here is derived from an EMBL/GenBank/DDBJ whole genome shotgun (WGS) entry which is preliminary data.</text>
</comment>
<keyword evidence="4 9" id="KW-0813">Transport</keyword>